<keyword evidence="1" id="KW-0472">Membrane</keyword>
<name>A0AAE3Y1Q0_VARPD</name>
<keyword evidence="1" id="KW-1133">Transmembrane helix</keyword>
<organism evidence="2 3">
    <name type="scientific">Variovorax paradoxus</name>
    <dbReference type="NCBI Taxonomy" id="34073"/>
    <lineage>
        <taxon>Bacteria</taxon>
        <taxon>Pseudomonadati</taxon>
        <taxon>Pseudomonadota</taxon>
        <taxon>Betaproteobacteria</taxon>
        <taxon>Burkholderiales</taxon>
        <taxon>Comamonadaceae</taxon>
        <taxon>Variovorax</taxon>
    </lineage>
</organism>
<dbReference type="RefSeq" id="WP_309929238.1">
    <property type="nucleotide sequence ID" value="NZ_JAVDQZ010000006.1"/>
</dbReference>
<gene>
    <name evidence="2" type="ORF">J2738_004344</name>
</gene>
<accession>A0AAE3Y1Q0</accession>
<dbReference type="EMBL" id="JAVDQZ010000006">
    <property type="protein sequence ID" value="MDR6428189.1"/>
    <property type="molecule type" value="Genomic_DNA"/>
</dbReference>
<feature type="transmembrane region" description="Helical" evidence="1">
    <location>
        <begin position="40"/>
        <end position="59"/>
    </location>
</feature>
<sequence>MTNVNPAIDTAGKGQTREETKMMFSLSQLCRRGLLRQKDALLLMTTLMALSSWLVFWFGE</sequence>
<proteinExistence type="predicted"/>
<keyword evidence="1" id="KW-0812">Transmembrane</keyword>
<protein>
    <submittedName>
        <fullName evidence="2">Uncharacterized protein</fullName>
    </submittedName>
</protein>
<dbReference type="AlphaFoldDB" id="A0AAE3Y1Q0"/>
<evidence type="ECO:0000313" key="3">
    <source>
        <dbReference type="Proteomes" id="UP001184828"/>
    </source>
</evidence>
<dbReference type="Proteomes" id="UP001184828">
    <property type="component" value="Unassembled WGS sequence"/>
</dbReference>
<reference evidence="2" key="1">
    <citation type="submission" date="2023-07" db="EMBL/GenBank/DDBJ databases">
        <title>Sorghum-associated microbial communities from plants grown in Nebraska, USA.</title>
        <authorList>
            <person name="Schachtman D."/>
        </authorList>
    </citation>
    <scope>NUCLEOTIDE SEQUENCE</scope>
    <source>
        <strain evidence="2">DS2114</strain>
    </source>
</reference>
<comment type="caution">
    <text evidence="2">The sequence shown here is derived from an EMBL/GenBank/DDBJ whole genome shotgun (WGS) entry which is preliminary data.</text>
</comment>
<evidence type="ECO:0000313" key="2">
    <source>
        <dbReference type="EMBL" id="MDR6428189.1"/>
    </source>
</evidence>
<evidence type="ECO:0000256" key="1">
    <source>
        <dbReference type="SAM" id="Phobius"/>
    </source>
</evidence>